<accession>A0A6J1DAQ4</accession>
<dbReference type="RefSeq" id="XP_022150908.1">
    <property type="nucleotide sequence ID" value="XM_022295216.1"/>
</dbReference>
<keyword evidence="3" id="KW-0862">Zinc</keyword>
<dbReference type="Proteomes" id="UP000504603">
    <property type="component" value="Unplaced"/>
</dbReference>
<dbReference type="Pfam" id="PF00076">
    <property type="entry name" value="RRM_1"/>
    <property type="match status" value="1"/>
</dbReference>
<keyword evidence="7" id="KW-1185">Reference proteome</keyword>
<dbReference type="GO" id="GO:0036002">
    <property type="term" value="F:pre-mRNA binding"/>
    <property type="evidence" value="ECO:0007669"/>
    <property type="project" value="TreeGrafter"/>
</dbReference>
<gene>
    <name evidence="8" type="primary">LOC111018946</name>
</gene>
<dbReference type="GO" id="GO:0071006">
    <property type="term" value="C:U2-type catalytic step 1 spliceosome"/>
    <property type="evidence" value="ECO:0007669"/>
    <property type="project" value="TreeGrafter"/>
</dbReference>
<dbReference type="PANTHER" id="PTHR14089:SF6">
    <property type="entry name" value="PRE-MRNA-SPLICING FACTOR RBM22"/>
    <property type="match status" value="1"/>
</dbReference>
<evidence type="ECO:0000256" key="1">
    <source>
        <dbReference type="ARBA" id="ARBA00022723"/>
    </source>
</evidence>
<dbReference type="PANTHER" id="PTHR14089">
    <property type="entry name" value="PRE-MRNA-SPLICING FACTOR RBM22"/>
    <property type="match status" value="1"/>
</dbReference>
<keyword evidence="4 5" id="KW-0694">RNA-binding</keyword>
<feature type="domain" description="RRM" evidence="6">
    <location>
        <begin position="119"/>
        <end position="163"/>
    </location>
</feature>
<proteinExistence type="predicted"/>
<dbReference type="GO" id="GO:0008270">
    <property type="term" value="F:zinc ion binding"/>
    <property type="evidence" value="ECO:0007669"/>
    <property type="project" value="UniProtKB-KW"/>
</dbReference>
<evidence type="ECO:0000256" key="4">
    <source>
        <dbReference type="ARBA" id="ARBA00022884"/>
    </source>
</evidence>
<dbReference type="PROSITE" id="PS50102">
    <property type="entry name" value="RRM"/>
    <property type="match status" value="1"/>
</dbReference>
<dbReference type="Gene3D" id="3.30.70.330">
    <property type="match status" value="1"/>
</dbReference>
<evidence type="ECO:0000259" key="6">
    <source>
        <dbReference type="PROSITE" id="PS50102"/>
    </source>
</evidence>
<dbReference type="InterPro" id="IPR012677">
    <property type="entry name" value="Nucleotide-bd_a/b_plait_sf"/>
</dbReference>
<evidence type="ECO:0000313" key="7">
    <source>
        <dbReference type="Proteomes" id="UP000504603"/>
    </source>
</evidence>
<dbReference type="KEGG" id="mcha:111018946"/>
<evidence type="ECO:0000256" key="2">
    <source>
        <dbReference type="ARBA" id="ARBA00022771"/>
    </source>
</evidence>
<dbReference type="AlphaFoldDB" id="A0A6J1DAQ4"/>
<dbReference type="InterPro" id="IPR039171">
    <property type="entry name" value="Cwc2/Slt11"/>
</dbReference>
<dbReference type="GO" id="GO:0000974">
    <property type="term" value="C:Prp19 complex"/>
    <property type="evidence" value="ECO:0007669"/>
    <property type="project" value="TreeGrafter"/>
</dbReference>
<keyword evidence="1" id="KW-0479">Metal-binding</keyword>
<reference evidence="8" key="1">
    <citation type="submission" date="2025-08" db="UniProtKB">
        <authorList>
            <consortium name="RefSeq"/>
        </authorList>
    </citation>
    <scope>IDENTIFICATION</scope>
    <source>
        <strain evidence="8">OHB3-1</strain>
    </source>
</reference>
<dbReference type="GO" id="GO:0071007">
    <property type="term" value="C:U2-type catalytic step 2 spliceosome"/>
    <property type="evidence" value="ECO:0007669"/>
    <property type="project" value="TreeGrafter"/>
</dbReference>
<dbReference type="FunFam" id="3.30.70.330:FF:000476">
    <property type="entry name" value="Zinc finger CCCH domain-containing protein 4"/>
    <property type="match status" value="1"/>
</dbReference>
<sequence>MQTRKKKFHFDACGSAEFVVGRISFTVKNVARSGIDYESHLVRHGQMILFEASKNYTVLQEEPCTFQNRSSFFCVLEIDVSDYEVRTSLFRVNDPVALKLLNKAGEMPSLEPPEDESIRTLYVGGLDARVAEQDLRDNFYAHGGIESIRMVLQRACAFLTYTTRLLMYYGKLILWNTKLVVTEWYF</sequence>
<dbReference type="SUPFAM" id="SSF54928">
    <property type="entry name" value="RNA-binding domain, RBD"/>
    <property type="match status" value="1"/>
</dbReference>
<protein>
    <submittedName>
        <fullName evidence="8">Zinc finger CCCH domain-containing protein 49</fullName>
    </submittedName>
</protein>
<dbReference type="InterPro" id="IPR000504">
    <property type="entry name" value="RRM_dom"/>
</dbReference>
<dbReference type="InterPro" id="IPR035979">
    <property type="entry name" value="RBD_domain_sf"/>
</dbReference>
<evidence type="ECO:0000256" key="5">
    <source>
        <dbReference type="PROSITE-ProRule" id="PRU00176"/>
    </source>
</evidence>
<dbReference type="GO" id="GO:0017070">
    <property type="term" value="F:U6 snRNA binding"/>
    <property type="evidence" value="ECO:0007669"/>
    <property type="project" value="TreeGrafter"/>
</dbReference>
<dbReference type="GeneID" id="111018946"/>
<evidence type="ECO:0000313" key="8">
    <source>
        <dbReference type="RefSeq" id="XP_022150908.1"/>
    </source>
</evidence>
<keyword evidence="2" id="KW-0863">Zinc-finger</keyword>
<name>A0A6J1DAQ4_MOMCH</name>
<organism evidence="7 8">
    <name type="scientific">Momordica charantia</name>
    <name type="common">Bitter gourd</name>
    <name type="synonym">Balsam pear</name>
    <dbReference type="NCBI Taxonomy" id="3673"/>
    <lineage>
        <taxon>Eukaryota</taxon>
        <taxon>Viridiplantae</taxon>
        <taxon>Streptophyta</taxon>
        <taxon>Embryophyta</taxon>
        <taxon>Tracheophyta</taxon>
        <taxon>Spermatophyta</taxon>
        <taxon>Magnoliopsida</taxon>
        <taxon>eudicotyledons</taxon>
        <taxon>Gunneridae</taxon>
        <taxon>Pentapetalae</taxon>
        <taxon>rosids</taxon>
        <taxon>fabids</taxon>
        <taxon>Cucurbitales</taxon>
        <taxon>Cucurbitaceae</taxon>
        <taxon>Momordiceae</taxon>
        <taxon>Momordica</taxon>
    </lineage>
</organism>
<dbReference type="SMART" id="SM00360">
    <property type="entry name" value="RRM"/>
    <property type="match status" value="1"/>
</dbReference>
<evidence type="ECO:0000256" key="3">
    <source>
        <dbReference type="ARBA" id="ARBA00022833"/>
    </source>
</evidence>